<reference evidence="5" key="1">
    <citation type="journal article" date="2020" name="New Phytol.">
        <title>Comparative genomics reveals dynamic genome evolution in host specialist ectomycorrhizal fungi.</title>
        <authorList>
            <person name="Lofgren L.A."/>
            <person name="Nguyen N.H."/>
            <person name="Vilgalys R."/>
            <person name="Ruytinx J."/>
            <person name="Liao H.L."/>
            <person name="Branco S."/>
            <person name="Kuo A."/>
            <person name="LaButti K."/>
            <person name="Lipzen A."/>
            <person name="Andreopoulos W."/>
            <person name="Pangilinan J."/>
            <person name="Riley R."/>
            <person name="Hundley H."/>
            <person name="Na H."/>
            <person name="Barry K."/>
            <person name="Grigoriev I.V."/>
            <person name="Stajich J.E."/>
            <person name="Kennedy P.G."/>
        </authorList>
    </citation>
    <scope>NUCLEOTIDE SEQUENCE</scope>
    <source>
        <strain evidence="5">S12</strain>
    </source>
</reference>
<keyword evidence="2" id="KW-0378">Hydrolase</keyword>
<dbReference type="RefSeq" id="XP_041163394.1">
    <property type="nucleotide sequence ID" value="XM_041308219.1"/>
</dbReference>
<dbReference type="PANTHER" id="PTHR46072:SF10">
    <property type="entry name" value="ACETAMIDASE"/>
    <property type="match status" value="1"/>
</dbReference>
<dbReference type="SUPFAM" id="SSF75304">
    <property type="entry name" value="Amidase signature (AS) enzymes"/>
    <property type="match status" value="1"/>
</dbReference>
<feature type="active site" description="Charge relay system" evidence="3">
    <location>
        <position position="121"/>
    </location>
</feature>
<evidence type="ECO:0000259" key="4">
    <source>
        <dbReference type="Pfam" id="PF01425"/>
    </source>
</evidence>
<accession>A0A9P7DN30</accession>
<dbReference type="GO" id="GO:0016787">
    <property type="term" value="F:hydrolase activity"/>
    <property type="evidence" value="ECO:0007669"/>
    <property type="project" value="UniProtKB-KW"/>
</dbReference>
<dbReference type="PANTHER" id="PTHR46072">
    <property type="entry name" value="AMIDASE-RELATED-RELATED"/>
    <property type="match status" value="1"/>
</dbReference>
<proteinExistence type="inferred from homology"/>
<dbReference type="InterPro" id="IPR023631">
    <property type="entry name" value="Amidase_dom"/>
</dbReference>
<protein>
    <submittedName>
        <fullName evidence="5">Amidase signature domain-containing protein</fullName>
    </submittedName>
</protein>
<feature type="active site" description="Charge relay system" evidence="3">
    <location>
        <position position="196"/>
    </location>
</feature>
<dbReference type="Pfam" id="PF01425">
    <property type="entry name" value="Amidase"/>
    <property type="match status" value="1"/>
</dbReference>
<dbReference type="GeneID" id="64601983"/>
<feature type="domain" description="Amidase" evidence="4">
    <location>
        <begin position="62"/>
        <end position="550"/>
    </location>
</feature>
<evidence type="ECO:0000256" key="1">
    <source>
        <dbReference type="ARBA" id="ARBA00009199"/>
    </source>
</evidence>
<evidence type="ECO:0000313" key="5">
    <source>
        <dbReference type="EMBL" id="KAG1798853.1"/>
    </source>
</evidence>
<evidence type="ECO:0000313" key="6">
    <source>
        <dbReference type="Proteomes" id="UP000719766"/>
    </source>
</evidence>
<dbReference type="Proteomes" id="UP000719766">
    <property type="component" value="Unassembled WGS sequence"/>
</dbReference>
<dbReference type="InterPro" id="IPR036928">
    <property type="entry name" value="AS_sf"/>
</dbReference>
<comment type="caution">
    <text evidence="5">The sequence shown here is derived from an EMBL/GenBank/DDBJ whole genome shotgun (WGS) entry which is preliminary data.</text>
</comment>
<dbReference type="OrthoDB" id="6428749at2759"/>
<dbReference type="Gene3D" id="3.90.1300.10">
    <property type="entry name" value="Amidase signature (AS) domain"/>
    <property type="match status" value="1"/>
</dbReference>
<sequence length="572" mass="62411">MFFQSQHRRDCAAKQGERQKTLDGLSSSFFEPCTESDNEVLDLSLSELVQRHNAGSLSTASILNAYGKKVVSAQKATNCLAGIMIQEALVPKVPAPSTGSDGTDIPEQPAKLLSGVPVSIKDCIDIEGYDTTVGYSSKVNHPASSSSAIVRLLHDAGAITHVKTTVPPGLLGLETSSDLFGRTSNPYNAKFSSGASTGGGGALLACRGSVIEIGTDLGGSIRLPAHYCGLYAMRSSIGRFPCQGTHAPVPGLETVATICAPMSRRLEDLEEFWKRVVEMRPWEYDHTCVPLPWRPVNLQETKLKFGVIWEDGIVSPSPACRRTLEWVCDALEKQGHEVVDFAPPSIPEGLNAGLQLCFGDGGAAFFGAVRKDEKLDPVMVAIKSLLGMPLWLKKFLAMVTRKSTGDEVWASMLETIHLKSPAEERVLVVSRDEYREKWHQAWEDERFDFLLTVPHSLPAIPAGTAEKVTLVSAAYTMIFNILDYAAGVLPVSFVDRQLDGLPKDFMKSSDYKNMGLISKGAYSVYDADKMHGLPLGVQVVGRRFEEEKVLQGMKIVEDALEACGRKFIPREF</sequence>
<gene>
    <name evidence="5" type="ORF">HD556DRAFT_1460014</name>
</gene>
<dbReference type="AlphaFoldDB" id="A0A9P7DN30"/>
<evidence type="ECO:0000256" key="2">
    <source>
        <dbReference type="ARBA" id="ARBA00022801"/>
    </source>
</evidence>
<evidence type="ECO:0000256" key="3">
    <source>
        <dbReference type="PIRSR" id="PIRSR001221-1"/>
    </source>
</evidence>
<organism evidence="5 6">
    <name type="scientific">Suillus plorans</name>
    <dbReference type="NCBI Taxonomy" id="116603"/>
    <lineage>
        <taxon>Eukaryota</taxon>
        <taxon>Fungi</taxon>
        <taxon>Dikarya</taxon>
        <taxon>Basidiomycota</taxon>
        <taxon>Agaricomycotina</taxon>
        <taxon>Agaricomycetes</taxon>
        <taxon>Agaricomycetidae</taxon>
        <taxon>Boletales</taxon>
        <taxon>Suillineae</taxon>
        <taxon>Suillaceae</taxon>
        <taxon>Suillus</taxon>
    </lineage>
</organism>
<name>A0A9P7DN30_9AGAM</name>
<dbReference type="EMBL" id="JABBWE010000012">
    <property type="protein sequence ID" value="KAG1798853.1"/>
    <property type="molecule type" value="Genomic_DNA"/>
</dbReference>
<keyword evidence="6" id="KW-1185">Reference proteome</keyword>
<feature type="active site" description="Acyl-ester intermediate" evidence="3">
    <location>
        <position position="220"/>
    </location>
</feature>
<comment type="similarity">
    <text evidence="1">Belongs to the amidase family.</text>
</comment>
<dbReference type="PIRSF" id="PIRSF001221">
    <property type="entry name" value="Amidase_fungi"/>
    <property type="match status" value="1"/>
</dbReference>